<feature type="binding site" evidence="7">
    <location>
        <position position="253"/>
    </location>
    <ligand>
        <name>ATP</name>
        <dbReference type="ChEBI" id="CHEBI:30616"/>
    </ligand>
</feature>
<feature type="binding site" evidence="7">
    <location>
        <position position="130"/>
    </location>
    <ligand>
        <name>Zn(2+)</name>
        <dbReference type="ChEBI" id="CHEBI:29105"/>
    </ligand>
</feature>
<evidence type="ECO:0000256" key="3">
    <source>
        <dbReference type="ARBA" id="ARBA00022741"/>
    </source>
</evidence>
<dbReference type="InterPro" id="IPR022380">
    <property type="entry name" value="Glu-Q_tRNA(Asp)_Synthase"/>
</dbReference>
<evidence type="ECO:0000256" key="1">
    <source>
        <dbReference type="ARBA" id="ARBA00022598"/>
    </source>
</evidence>
<keyword evidence="5 7" id="KW-0067">ATP-binding</keyword>
<sequence length="322" mass="33672">MLIRGRFAPSPTGPLHLGNARTALLSWLAARSAGGAYLMRVEDLDGPRVRPGLEARILDELRWLGLDWDEGPDVGGPAGPYRQSERLPRYAAALEALRAAGAVYPCFCSRAEIAAASQAPHGPGDEGPRYPGTCRDLPAAEVARRSAERRPAWRFRVPEGTVAFDDAVHGRRVHEVLAETGDFVVARADGIPAYQLAVVVDDAAMGVTEVVRGDDLLPSTARQLLLYAALGLAPPRFGHVPLVVGEDGARLAKRHGARSLGELRDAGADPAAVTGLLAALSGLAPAGARVTPRALVSGFSLGKIGTAPAVLPAGAVEALVRP</sequence>
<dbReference type="PROSITE" id="PS00178">
    <property type="entry name" value="AA_TRNA_LIGASE_I"/>
    <property type="match status" value="1"/>
</dbReference>
<dbReference type="PANTHER" id="PTHR43311:SF1">
    <property type="entry name" value="GLUTAMYL-Q TRNA(ASP) SYNTHETASE"/>
    <property type="match status" value="1"/>
</dbReference>
<feature type="binding site" evidence="7">
    <location>
        <position position="134"/>
    </location>
    <ligand>
        <name>Zn(2+)</name>
        <dbReference type="ChEBI" id="CHEBI:29105"/>
    </ligand>
</feature>
<evidence type="ECO:0000313" key="11">
    <source>
        <dbReference type="Proteomes" id="UP001162891"/>
    </source>
</evidence>
<feature type="domain" description="Glutamyl/glutaminyl-tRNA synthetase class Ib catalytic" evidence="9">
    <location>
        <begin position="3"/>
        <end position="278"/>
    </location>
</feature>
<dbReference type="EC" id="6.1.1.-" evidence="7"/>
<feature type="binding site" evidence="7">
    <location>
        <position position="42"/>
    </location>
    <ligand>
        <name>L-glutamate</name>
        <dbReference type="ChEBI" id="CHEBI:29985"/>
    </ligand>
</feature>
<evidence type="ECO:0000313" key="10">
    <source>
        <dbReference type="EMBL" id="BDG03884.1"/>
    </source>
</evidence>
<accession>A0ABN6MVR5</accession>
<dbReference type="InterPro" id="IPR000924">
    <property type="entry name" value="Glu/Gln-tRNA-synth"/>
</dbReference>
<feature type="binding site" evidence="7">
    <location>
        <position position="212"/>
    </location>
    <ligand>
        <name>L-glutamate</name>
        <dbReference type="ChEBI" id="CHEBI:29985"/>
    </ligand>
</feature>
<comment type="function">
    <text evidence="7">Catalyzes the tRNA-independent activation of glutamate in presence of ATP and the subsequent transfer of glutamate onto a tRNA(Asp). Glutamate is transferred on the 2-amino-5-(4,5-dihydroxy-2-cyclopenten-1-yl) moiety of the queuosine in the wobble position of the QUC anticodon.</text>
</comment>
<evidence type="ECO:0000259" key="9">
    <source>
        <dbReference type="Pfam" id="PF00749"/>
    </source>
</evidence>
<comment type="cofactor">
    <cofactor evidence="7">
        <name>Zn(2+)</name>
        <dbReference type="ChEBI" id="CHEBI:29105"/>
    </cofactor>
    <text evidence="7">Binds 1 zinc ion per subunit.</text>
</comment>
<gene>
    <name evidence="7 10" type="primary">gluQ</name>
    <name evidence="10" type="ORF">AMOR_28800</name>
</gene>
<dbReference type="Pfam" id="PF00749">
    <property type="entry name" value="tRNA-synt_1c"/>
    <property type="match status" value="1"/>
</dbReference>
<name>A0ABN6MVR5_9BACT</name>
<keyword evidence="6 7" id="KW-0030">Aminoacyl-tRNA synthetase</keyword>
<dbReference type="NCBIfam" id="NF004315">
    <property type="entry name" value="PRK05710.1-4"/>
    <property type="match status" value="1"/>
</dbReference>
<feature type="binding site" evidence="7">
    <location>
        <position position="108"/>
    </location>
    <ligand>
        <name>Zn(2+)</name>
        <dbReference type="ChEBI" id="CHEBI:29105"/>
    </ligand>
</feature>
<reference evidence="11" key="1">
    <citation type="journal article" date="2022" name="Int. J. Syst. Evol. Microbiol.">
        <title>Anaeromyxobacter oryzae sp. nov., Anaeromyxobacter diazotrophicus sp. nov. and Anaeromyxobacter paludicola sp. nov., isolated from paddy soils.</title>
        <authorList>
            <person name="Itoh H."/>
            <person name="Xu Z."/>
            <person name="Mise K."/>
            <person name="Masuda Y."/>
            <person name="Ushijima N."/>
            <person name="Hayakawa C."/>
            <person name="Shiratori Y."/>
            <person name="Senoo K."/>
        </authorList>
    </citation>
    <scope>NUCLEOTIDE SEQUENCE [LARGE SCALE GENOMIC DNA]</scope>
    <source>
        <strain evidence="11">Red232</strain>
    </source>
</reference>
<feature type="binding site" evidence="7">
    <location>
        <position position="106"/>
    </location>
    <ligand>
        <name>Zn(2+)</name>
        <dbReference type="ChEBI" id="CHEBI:29105"/>
    </ligand>
</feature>
<dbReference type="EMBL" id="AP025591">
    <property type="protein sequence ID" value="BDG03884.1"/>
    <property type="molecule type" value="Genomic_DNA"/>
</dbReference>
<dbReference type="InterPro" id="IPR020058">
    <property type="entry name" value="Glu/Gln-tRNA-synth_Ib_cat-dom"/>
</dbReference>
<keyword evidence="3 7" id="KW-0547">Nucleotide-binding</keyword>
<evidence type="ECO:0000256" key="4">
    <source>
        <dbReference type="ARBA" id="ARBA00022833"/>
    </source>
</evidence>
<feature type="short sequence motif" description="'KMSKS' region" evidence="7">
    <location>
        <begin position="250"/>
        <end position="254"/>
    </location>
</feature>
<dbReference type="SUPFAM" id="SSF52374">
    <property type="entry name" value="Nucleotidylyl transferase"/>
    <property type="match status" value="1"/>
</dbReference>
<comment type="similarity">
    <text evidence="7">Belongs to the class-I aminoacyl-tRNA synthetase family. GluQ subfamily.</text>
</comment>
<dbReference type="InterPro" id="IPR049940">
    <property type="entry name" value="GluQ/Sye"/>
</dbReference>
<feature type="binding site" evidence="7">
    <location>
        <position position="194"/>
    </location>
    <ligand>
        <name>L-glutamate</name>
        <dbReference type="ChEBI" id="CHEBI:29985"/>
    </ligand>
</feature>
<dbReference type="NCBIfam" id="TIGR03838">
    <property type="entry name" value="queuosine_YadB"/>
    <property type="match status" value="1"/>
</dbReference>
<evidence type="ECO:0000256" key="5">
    <source>
        <dbReference type="ARBA" id="ARBA00022840"/>
    </source>
</evidence>
<evidence type="ECO:0000256" key="2">
    <source>
        <dbReference type="ARBA" id="ARBA00022723"/>
    </source>
</evidence>
<dbReference type="InterPro" id="IPR014729">
    <property type="entry name" value="Rossmann-like_a/b/a_fold"/>
</dbReference>
<dbReference type="RefSeq" id="WP_248362433.1">
    <property type="nucleotide sequence ID" value="NZ_AP025591.1"/>
</dbReference>
<dbReference type="InterPro" id="IPR001412">
    <property type="entry name" value="aa-tRNA-synth_I_CS"/>
</dbReference>
<dbReference type="Proteomes" id="UP001162891">
    <property type="component" value="Chromosome"/>
</dbReference>
<dbReference type="NCBIfam" id="NF004314">
    <property type="entry name" value="PRK05710.1-3"/>
    <property type="match status" value="1"/>
</dbReference>
<dbReference type="PRINTS" id="PR00987">
    <property type="entry name" value="TRNASYNTHGLU"/>
</dbReference>
<dbReference type="PANTHER" id="PTHR43311">
    <property type="entry name" value="GLUTAMATE--TRNA LIGASE"/>
    <property type="match status" value="1"/>
</dbReference>
<protein>
    <recommendedName>
        <fullName evidence="7">Glutamyl-Q tRNA(Asp) synthetase</fullName>
        <shortName evidence="7">Glu-Q-RSs</shortName>
        <ecNumber evidence="7">6.1.1.-</ecNumber>
    </recommendedName>
</protein>
<organism evidence="10 11">
    <name type="scientific">Anaeromyxobacter oryzae</name>
    <dbReference type="NCBI Taxonomy" id="2918170"/>
    <lineage>
        <taxon>Bacteria</taxon>
        <taxon>Pseudomonadati</taxon>
        <taxon>Myxococcota</taxon>
        <taxon>Myxococcia</taxon>
        <taxon>Myxococcales</taxon>
        <taxon>Cystobacterineae</taxon>
        <taxon>Anaeromyxobacteraceae</taxon>
        <taxon>Anaeromyxobacter</taxon>
    </lineage>
</organism>
<feature type="short sequence motif" description="'HIGH' region" evidence="7">
    <location>
        <begin position="9"/>
        <end position="19"/>
    </location>
</feature>
<keyword evidence="4 7" id="KW-0862">Zinc</keyword>
<keyword evidence="2 7" id="KW-0479">Metal-binding</keyword>
<evidence type="ECO:0000256" key="6">
    <source>
        <dbReference type="ARBA" id="ARBA00023146"/>
    </source>
</evidence>
<evidence type="ECO:0000256" key="8">
    <source>
        <dbReference type="RuleBase" id="RU363037"/>
    </source>
</evidence>
<dbReference type="Gene3D" id="3.40.50.620">
    <property type="entry name" value="HUPs"/>
    <property type="match status" value="1"/>
</dbReference>
<keyword evidence="1 7" id="KW-0436">Ligase</keyword>
<dbReference type="HAMAP" id="MF_01428">
    <property type="entry name" value="Glu_Q_tRNA_synth"/>
    <property type="match status" value="1"/>
</dbReference>
<keyword evidence="8" id="KW-0648">Protein biosynthesis</keyword>
<evidence type="ECO:0000256" key="7">
    <source>
        <dbReference type="HAMAP-Rule" id="MF_01428"/>
    </source>
</evidence>
<keyword evidence="11" id="KW-1185">Reference proteome</keyword>
<proteinExistence type="inferred from homology"/>
<feature type="binding site" evidence="7">
    <location>
        <begin position="6"/>
        <end position="10"/>
    </location>
    <ligand>
        <name>L-glutamate</name>
        <dbReference type="ChEBI" id="CHEBI:29985"/>
    </ligand>
</feature>